<feature type="region of interest" description="Disordered" evidence="1">
    <location>
        <begin position="158"/>
        <end position="180"/>
    </location>
</feature>
<gene>
    <name evidence="2" type="ORF">POTOM_057851</name>
</gene>
<feature type="compositionally biased region" description="Basic and acidic residues" evidence="1">
    <location>
        <begin position="55"/>
        <end position="71"/>
    </location>
</feature>
<name>A0A8X7XWQ1_POPTO</name>
<dbReference type="EMBL" id="JAAWWB010000037">
    <property type="protein sequence ID" value="KAG6738242.1"/>
    <property type="molecule type" value="Genomic_DNA"/>
</dbReference>
<evidence type="ECO:0000256" key="1">
    <source>
        <dbReference type="SAM" id="MobiDB-lite"/>
    </source>
</evidence>
<keyword evidence="3" id="KW-1185">Reference proteome</keyword>
<sequence length="206" mass="23789">MTNTQNKNEALDDGKHEEGMITQAEFMIFQRETQQALQAIQTTLDRLVTGNNLQHEGEASHKNYRERTRERHPIPRRQLAYEDELSDDKEYFVHMRNMSNTCFDTINKDNAMWESENHKHSTIYSLTEAINLAIKAVAQLDWTRVIIVMRNYFNLTPAATDKGKSPMNQPPPASNLIGPGEETDLAAEEEEDEIVYTYDENEIIRG</sequence>
<reference evidence="2" key="1">
    <citation type="journal article" date="2020" name="bioRxiv">
        <title>Hybrid origin of Populus tomentosa Carr. identified through genome sequencing and phylogenomic analysis.</title>
        <authorList>
            <person name="An X."/>
            <person name="Gao K."/>
            <person name="Chen Z."/>
            <person name="Li J."/>
            <person name="Yang X."/>
            <person name="Yang X."/>
            <person name="Zhou J."/>
            <person name="Guo T."/>
            <person name="Zhao T."/>
            <person name="Huang S."/>
            <person name="Miao D."/>
            <person name="Khan W.U."/>
            <person name="Rao P."/>
            <person name="Ye M."/>
            <person name="Lei B."/>
            <person name="Liao W."/>
            <person name="Wang J."/>
            <person name="Ji L."/>
            <person name="Li Y."/>
            <person name="Guo B."/>
            <person name="Mustafa N.S."/>
            <person name="Li S."/>
            <person name="Yun Q."/>
            <person name="Keller S.R."/>
            <person name="Mao J."/>
            <person name="Zhang R."/>
            <person name="Strauss S.H."/>
        </authorList>
    </citation>
    <scope>NUCLEOTIDE SEQUENCE</scope>
    <source>
        <strain evidence="2">GM15</strain>
        <tissue evidence="2">Leaf</tissue>
    </source>
</reference>
<proteinExistence type="predicted"/>
<evidence type="ECO:0000313" key="2">
    <source>
        <dbReference type="EMBL" id="KAG6738242.1"/>
    </source>
</evidence>
<dbReference type="AlphaFoldDB" id="A0A8X7XWQ1"/>
<comment type="caution">
    <text evidence="2">The sequence shown here is derived from an EMBL/GenBank/DDBJ whole genome shotgun (WGS) entry which is preliminary data.</text>
</comment>
<accession>A0A8X7XWQ1</accession>
<evidence type="ECO:0000313" key="3">
    <source>
        <dbReference type="Proteomes" id="UP000886885"/>
    </source>
</evidence>
<dbReference type="OrthoDB" id="1934635at2759"/>
<protein>
    <submittedName>
        <fullName evidence="2">Uncharacterized protein</fullName>
    </submittedName>
</protein>
<feature type="region of interest" description="Disordered" evidence="1">
    <location>
        <begin position="51"/>
        <end position="71"/>
    </location>
</feature>
<dbReference type="Proteomes" id="UP000886885">
    <property type="component" value="Chromosome 19A"/>
</dbReference>
<organism evidence="2 3">
    <name type="scientific">Populus tomentosa</name>
    <name type="common">Chinese white poplar</name>
    <dbReference type="NCBI Taxonomy" id="118781"/>
    <lineage>
        <taxon>Eukaryota</taxon>
        <taxon>Viridiplantae</taxon>
        <taxon>Streptophyta</taxon>
        <taxon>Embryophyta</taxon>
        <taxon>Tracheophyta</taxon>
        <taxon>Spermatophyta</taxon>
        <taxon>Magnoliopsida</taxon>
        <taxon>eudicotyledons</taxon>
        <taxon>Gunneridae</taxon>
        <taxon>Pentapetalae</taxon>
        <taxon>rosids</taxon>
        <taxon>fabids</taxon>
        <taxon>Malpighiales</taxon>
        <taxon>Salicaceae</taxon>
        <taxon>Saliceae</taxon>
        <taxon>Populus</taxon>
    </lineage>
</organism>